<dbReference type="InterPro" id="IPR036291">
    <property type="entry name" value="NAD(P)-bd_dom_sf"/>
</dbReference>
<proteinExistence type="inferred from homology"/>
<dbReference type="HOGENOM" id="CLU_007383_8_4_1"/>
<dbReference type="PANTHER" id="PTHR42748">
    <property type="entry name" value="NITROGEN METABOLITE REPRESSION PROTEIN NMRA FAMILY MEMBER"/>
    <property type="match status" value="1"/>
</dbReference>
<dbReference type="eggNOG" id="ENOG502SKH5">
    <property type="taxonomic scope" value="Eukaryota"/>
</dbReference>
<sequence length="318" mass="34617">MSAYLITMATGKQALWTINHLLASGAKVHALVRDPNKAPLPAQLTRAGVTVFTGDSQDVDAVFRAAQGCKGVFLNTFPIPGLPMKQAQGILEGCRRAGVESIVVTTALCVSNRAMWNDEFTKECDLYDYFSDKAAVEDLVREAVAASNCSFRAYTVLRPSYIHFDYLLPNVYGNFPELPSAGEIVHACDDGTHIPHTDGNDLGRYAAAALQDPTTFNGQEIELGHENLSVDDIRNILTRVSGRAIGLRRRTPEQVEAAKTTVFGQAFQIWAGAKDLEPVVAEAKAVEARFGIPLTSLEQALVRDKAELMECLSVGYKK</sequence>
<dbReference type="PANTHER" id="PTHR42748:SF7">
    <property type="entry name" value="NMRA LIKE REDOX SENSOR 1-RELATED"/>
    <property type="match status" value="1"/>
</dbReference>
<keyword evidence="2" id="KW-0521">NADP</keyword>
<name>F0XAX6_GROCL</name>
<comment type="similarity">
    <text evidence="1">Belongs to the NmrA-type oxidoreductase family.</text>
</comment>
<dbReference type="Gene3D" id="3.40.50.720">
    <property type="entry name" value="NAD(P)-binding Rossmann-like Domain"/>
    <property type="match status" value="1"/>
</dbReference>
<organism evidence="5">
    <name type="scientific">Grosmannia clavigera (strain kw1407 / UAMH 11150)</name>
    <name type="common">Blue stain fungus</name>
    <name type="synonym">Graphiocladiella clavigera</name>
    <dbReference type="NCBI Taxonomy" id="655863"/>
    <lineage>
        <taxon>Eukaryota</taxon>
        <taxon>Fungi</taxon>
        <taxon>Dikarya</taxon>
        <taxon>Ascomycota</taxon>
        <taxon>Pezizomycotina</taxon>
        <taxon>Sordariomycetes</taxon>
        <taxon>Sordariomycetidae</taxon>
        <taxon>Ophiostomatales</taxon>
        <taxon>Ophiostomataceae</taxon>
        <taxon>Leptographium</taxon>
    </lineage>
</organism>
<dbReference type="SUPFAM" id="SSF51735">
    <property type="entry name" value="NAD(P)-binding Rossmann-fold domains"/>
    <property type="match status" value="1"/>
</dbReference>
<dbReference type="EMBL" id="GL629747">
    <property type="protein sequence ID" value="EFX05188.1"/>
    <property type="molecule type" value="Genomic_DNA"/>
</dbReference>
<dbReference type="STRING" id="655863.F0XAX6"/>
<feature type="domain" description="NmrA-like" evidence="3">
    <location>
        <begin position="5"/>
        <end position="255"/>
    </location>
</feature>
<dbReference type="InterPro" id="IPR008030">
    <property type="entry name" value="NmrA-like"/>
</dbReference>
<dbReference type="Pfam" id="PF05368">
    <property type="entry name" value="NmrA"/>
    <property type="match status" value="1"/>
</dbReference>
<dbReference type="GeneID" id="25974745"/>
<dbReference type="RefSeq" id="XP_014174670.1">
    <property type="nucleotide sequence ID" value="XM_014319195.1"/>
</dbReference>
<evidence type="ECO:0000256" key="2">
    <source>
        <dbReference type="ARBA" id="ARBA00022857"/>
    </source>
</evidence>
<gene>
    <name evidence="4" type="ORF">CMQ_1824</name>
</gene>
<dbReference type="Proteomes" id="UP000007796">
    <property type="component" value="Unassembled WGS sequence"/>
</dbReference>
<dbReference type="InParanoid" id="F0XAX6"/>
<evidence type="ECO:0000259" key="3">
    <source>
        <dbReference type="Pfam" id="PF05368"/>
    </source>
</evidence>
<evidence type="ECO:0000256" key="1">
    <source>
        <dbReference type="ARBA" id="ARBA00006328"/>
    </source>
</evidence>
<accession>F0XAX6</accession>
<evidence type="ECO:0000313" key="5">
    <source>
        <dbReference type="Proteomes" id="UP000007796"/>
    </source>
</evidence>
<dbReference type="AlphaFoldDB" id="F0XAX6"/>
<reference evidence="4 5" key="1">
    <citation type="journal article" date="2011" name="Proc. Natl. Acad. Sci. U.S.A.">
        <title>Genome and transcriptome analyses of the mountain pine beetle-fungal symbiont Grosmannia clavigera, a lodgepole pine pathogen.</title>
        <authorList>
            <person name="DiGuistini S."/>
            <person name="Wang Y."/>
            <person name="Liao N.Y."/>
            <person name="Taylor G."/>
            <person name="Tanguay P."/>
            <person name="Feau N."/>
            <person name="Henrissat B."/>
            <person name="Chan S.K."/>
            <person name="Hesse-Orce U."/>
            <person name="Alamouti S.M."/>
            <person name="Tsui C.K.M."/>
            <person name="Docking R.T."/>
            <person name="Levasseur A."/>
            <person name="Haridas S."/>
            <person name="Robertson G."/>
            <person name="Birol I."/>
            <person name="Holt R.A."/>
            <person name="Marra M.A."/>
            <person name="Hamelin R.C."/>
            <person name="Hirst M."/>
            <person name="Jones S.J.M."/>
            <person name="Bohlmann J."/>
            <person name="Breuil C."/>
        </authorList>
    </citation>
    <scope>NUCLEOTIDE SEQUENCE [LARGE SCALE GENOMIC DNA]</scope>
    <source>
        <strain evidence="5">kw1407 / UAMH 11150</strain>
    </source>
</reference>
<protein>
    <submittedName>
        <fullName evidence="4">NAD dependent epimerase</fullName>
    </submittedName>
</protein>
<evidence type="ECO:0000313" key="4">
    <source>
        <dbReference type="EMBL" id="EFX05188.1"/>
    </source>
</evidence>
<dbReference type="OrthoDB" id="3358371at2759"/>
<keyword evidence="5" id="KW-1185">Reference proteome</keyword>
<dbReference type="InterPro" id="IPR051164">
    <property type="entry name" value="NmrA-like_oxidored"/>
</dbReference>